<evidence type="ECO:0000313" key="17">
    <source>
        <dbReference type="EMBL" id="EGV93781.1"/>
    </source>
</evidence>
<dbReference type="GO" id="GO:0005886">
    <property type="term" value="C:plasma membrane"/>
    <property type="evidence" value="ECO:0007669"/>
    <property type="project" value="UniProtKB-SubCell"/>
</dbReference>
<feature type="transmembrane region" description="Helical" evidence="15">
    <location>
        <begin position="71"/>
        <end position="92"/>
    </location>
</feature>
<evidence type="ECO:0000256" key="1">
    <source>
        <dbReference type="ARBA" id="ARBA00004414"/>
    </source>
</evidence>
<evidence type="ECO:0000256" key="6">
    <source>
        <dbReference type="ARBA" id="ARBA00022753"/>
    </source>
</evidence>
<feature type="transmembrane region" description="Helical" evidence="15">
    <location>
        <begin position="269"/>
        <end position="292"/>
    </location>
</feature>
<proteinExistence type="inferred from homology"/>
<dbReference type="Pfam" id="PF00335">
    <property type="entry name" value="Tetraspanin"/>
    <property type="match status" value="1"/>
</dbReference>
<comment type="similarity">
    <text evidence="3">Belongs to the tetraspanin (TM4SF) family.</text>
</comment>
<evidence type="ECO:0000256" key="11">
    <source>
        <dbReference type="ARBA" id="ARBA00056423"/>
    </source>
</evidence>
<dbReference type="STRING" id="10029.G3H6T3"/>
<evidence type="ECO:0000256" key="7">
    <source>
        <dbReference type="ARBA" id="ARBA00022989"/>
    </source>
</evidence>
<dbReference type="FunFam" id="1.10.1450.10:FF:000011">
    <property type="entry name" value="Tetraspanin"/>
    <property type="match status" value="1"/>
</dbReference>
<dbReference type="GO" id="GO:0051604">
    <property type="term" value="P:protein maturation"/>
    <property type="evidence" value="ECO:0007669"/>
    <property type="project" value="UniProtKB-ARBA"/>
</dbReference>
<evidence type="ECO:0000256" key="9">
    <source>
        <dbReference type="ARBA" id="ARBA00023157"/>
    </source>
</evidence>
<keyword evidence="5 15" id="KW-0812">Transmembrane</keyword>
<keyword evidence="4" id="KW-1003">Cell membrane</keyword>
<keyword evidence="9" id="KW-1015">Disulfide bond</keyword>
<keyword evidence="8 15" id="KW-0472">Membrane</keyword>
<dbReference type="InterPro" id="IPR018499">
    <property type="entry name" value="Tetraspanin/Peripherin"/>
</dbReference>
<dbReference type="Proteomes" id="UP000001075">
    <property type="component" value="Unassembled WGS sequence"/>
</dbReference>
<evidence type="ECO:0000256" key="3">
    <source>
        <dbReference type="ARBA" id="ARBA00006840"/>
    </source>
</evidence>
<keyword evidence="6" id="KW-0967">Endosome</keyword>
<evidence type="ECO:0000256" key="4">
    <source>
        <dbReference type="ARBA" id="ARBA00022475"/>
    </source>
</evidence>
<evidence type="ECO:0000256" key="5">
    <source>
        <dbReference type="ARBA" id="ARBA00022692"/>
    </source>
</evidence>
<evidence type="ECO:0000256" key="14">
    <source>
        <dbReference type="ARBA" id="ARBA00080143"/>
    </source>
</evidence>
<evidence type="ECO:0000256" key="16">
    <source>
        <dbReference type="SAM" id="SignalP"/>
    </source>
</evidence>
<feature type="signal peptide" evidence="16">
    <location>
        <begin position="1"/>
        <end position="18"/>
    </location>
</feature>
<dbReference type="eggNOG" id="KOG3882">
    <property type="taxonomic scope" value="Eukaryota"/>
</dbReference>
<reference evidence="18" key="1">
    <citation type="journal article" date="2011" name="Nat. Biotechnol.">
        <title>The genomic sequence of the Chinese hamster ovary (CHO)-K1 cell line.</title>
        <authorList>
            <person name="Xu X."/>
            <person name="Nagarajan H."/>
            <person name="Lewis N.E."/>
            <person name="Pan S."/>
            <person name="Cai Z."/>
            <person name="Liu X."/>
            <person name="Chen W."/>
            <person name="Xie M."/>
            <person name="Wang W."/>
            <person name="Hammond S."/>
            <person name="Andersen M.R."/>
            <person name="Neff N."/>
            <person name="Passarelli B."/>
            <person name="Koh W."/>
            <person name="Fan H.C."/>
            <person name="Wang J."/>
            <person name="Gui Y."/>
            <person name="Lee K.H."/>
            <person name="Betenbaugh M.J."/>
            <person name="Quake S.R."/>
            <person name="Famili I."/>
            <person name="Palsson B.O."/>
            <person name="Wang J."/>
        </authorList>
    </citation>
    <scope>NUCLEOTIDE SEQUENCE [LARGE SCALE GENOMIC DNA]</scope>
    <source>
        <strain evidence="18">CHO K1 cell line</strain>
    </source>
</reference>
<evidence type="ECO:0000256" key="15">
    <source>
        <dbReference type="SAM" id="Phobius"/>
    </source>
</evidence>
<evidence type="ECO:0000256" key="8">
    <source>
        <dbReference type="ARBA" id="ARBA00023136"/>
    </source>
</evidence>
<accession>G3H6T3</accession>
<comment type="subcellular location">
    <subcellularLocation>
        <location evidence="2">Cell membrane</location>
        <topology evidence="2">Multi-pass membrane protein</topology>
    </subcellularLocation>
    <subcellularLocation>
        <location evidence="1">Late endosome membrane</location>
    </subcellularLocation>
</comment>
<evidence type="ECO:0000256" key="12">
    <source>
        <dbReference type="ARBA" id="ARBA00065909"/>
    </source>
</evidence>
<evidence type="ECO:0000256" key="13">
    <source>
        <dbReference type="ARBA" id="ARBA00073329"/>
    </source>
</evidence>
<protein>
    <recommendedName>
        <fullName evidence="13">Tetraspanin-15</fullName>
    </recommendedName>
    <alternativeName>
        <fullName evidence="14">Transmembrane 4 superfamily member 15</fullName>
    </alternativeName>
</protein>
<feature type="chain" id="PRO_5003444223" description="Tetraspanin-15" evidence="16">
    <location>
        <begin position="19"/>
        <end position="330"/>
    </location>
</feature>
<dbReference type="EMBL" id="JH000180">
    <property type="protein sequence ID" value="EGV93781.1"/>
    <property type="molecule type" value="Genomic_DNA"/>
</dbReference>
<dbReference type="FunCoup" id="G3H6T3">
    <property type="interactions" value="116"/>
</dbReference>
<evidence type="ECO:0000256" key="2">
    <source>
        <dbReference type="ARBA" id="ARBA00004651"/>
    </source>
</evidence>
<dbReference type="AlphaFoldDB" id="G3H6T3"/>
<dbReference type="PANTHER" id="PTHR19282">
    <property type="entry name" value="TETRASPANIN"/>
    <property type="match status" value="1"/>
</dbReference>
<sequence length="330" mass="36724">MFIVSFIGVLASLRDNLCLLQSEGQQGPVREDYHLQQGLVREDYHLIVLDLSTGKPFPDSPDESLNLAFQFMYILGICLIMELIGGIVALIFRNQTIDFLNDNIRRGIENYYDDLDFKNIMDFVQKKVTWGAWGQSGTSRTFAPDQSLCSREWGEGPGLISILSQQCFLPSDPGLGNDCRSLCFPPQFKCCGGEDYRDWSKNQYHDCSAPGPLACGVPYTCCIRNTTDVVNTMCGYKMIDKERLSAQNVIHVRGCTNAVLIWFMDNYTIMAGLLLGILLPQFLGVLLTLLYITRVEDIILEHSVTDGLLGPGAKSSEDTASTGCCLCYPS</sequence>
<organism evidence="17 18">
    <name type="scientific">Cricetulus griseus</name>
    <name type="common">Chinese hamster</name>
    <name type="synonym">Cricetulus barabensis griseus</name>
    <dbReference type="NCBI Taxonomy" id="10029"/>
    <lineage>
        <taxon>Eukaryota</taxon>
        <taxon>Metazoa</taxon>
        <taxon>Chordata</taxon>
        <taxon>Craniata</taxon>
        <taxon>Vertebrata</taxon>
        <taxon>Euteleostomi</taxon>
        <taxon>Mammalia</taxon>
        <taxon>Eutheria</taxon>
        <taxon>Euarchontoglires</taxon>
        <taxon>Glires</taxon>
        <taxon>Rodentia</taxon>
        <taxon>Myomorpha</taxon>
        <taxon>Muroidea</taxon>
        <taxon>Cricetidae</taxon>
        <taxon>Cricetinae</taxon>
        <taxon>Cricetulus</taxon>
    </lineage>
</organism>
<evidence type="ECO:0000256" key="10">
    <source>
        <dbReference type="ARBA" id="ARBA00023180"/>
    </source>
</evidence>
<evidence type="ECO:0000313" key="18">
    <source>
        <dbReference type="Proteomes" id="UP000001075"/>
    </source>
</evidence>
<keyword evidence="7 15" id="KW-1133">Transmembrane helix</keyword>
<dbReference type="GO" id="GO:0019899">
    <property type="term" value="F:enzyme binding"/>
    <property type="evidence" value="ECO:0007669"/>
    <property type="project" value="UniProtKB-ARBA"/>
</dbReference>
<dbReference type="GO" id="GO:0031902">
    <property type="term" value="C:late endosome membrane"/>
    <property type="evidence" value="ECO:0007669"/>
    <property type="project" value="UniProtKB-SubCell"/>
</dbReference>
<comment type="function">
    <text evidence="11">Part of TspanC8 subgroup, composed of 6 members that interact with the transmembrane metalloprotease ADAM10. This interaction is required for ADAM10 exit from the endoplasmic reticulum and for enzymatic maturation and trafficking to the cell surface as well as substrate specificity. Different TspanC8/ADAM10 complexes have distinct substrates. Promotes ADAM10-mediated cleavage of CDH2. Negatively regulates ligand-induced Notch activity probably by regulating ADAM10 activity.</text>
</comment>
<name>G3H6T3_CRIGR</name>
<keyword evidence="10" id="KW-0325">Glycoprotein</keyword>
<dbReference type="InParanoid" id="G3H6T3"/>
<gene>
    <name evidence="17" type="ORF">I79_006052</name>
</gene>
<dbReference type="PANTHER" id="PTHR19282:SF159">
    <property type="entry name" value="TETRASPANIN-15"/>
    <property type="match status" value="1"/>
</dbReference>
<dbReference type="CDD" id="cd03158">
    <property type="entry name" value="penumbra_like_LEL"/>
    <property type="match status" value="1"/>
</dbReference>
<comment type="subunit">
    <text evidence="12">Interacts with ADAM10; the interaction influences ADAM10 substrate specificity, endocytosis and turnover.</text>
</comment>
<keyword evidence="16" id="KW-0732">Signal</keyword>